<protein>
    <recommendedName>
        <fullName evidence="3">AMP-activated protein kinase glycogen-binding domain-containing protein</fullName>
    </recommendedName>
</protein>
<dbReference type="InterPro" id="IPR013783">
    <property type="entry name" value="Ig-like_fold"/>
</dbReference>
<dbReference type="OrthoDB" id="5873279at2759"/>
<feature type="compositionally biased region" description="Polar residues" evidence="2">
    <location>
        <begin position="210"/>
        <end position="220"/>
    </location>
</feature>
<feature type="compositionally biased region" description="Low complexity" evidence="2">
    <location>
        <begin position="769"/>
        <end position="778"/>
    </location>
</feature>
<dbReference type="EMBL" id="CP090172">
    <property type="protein sequence ID" value="UJO22935.1"/>
    <property type="molecule type" value="Genomic_DNA"/>
</dbReference>
<feature type="compositionally biased region" description="Low complexity" evidence="2">
    <location>
        <begin position="387"/>
        <end position="396"/>
    </location>
</feature>
<feature type="compositionally biased region" description="Polar residues" evidence="2">
    <location>
        <begin position="809"/>
        <end position="820"/>
    </location>
</feature>
<dbReference type="GeneID" id="71991628"/>
<dbReference type="Pfam" id="PF16561">
    <property type="entry name" value="AMPK1_CBM"/>
    <property type="match status" value="1"/>
</dbReference>
<dbReference type="Gene3D" id="2.60.40.10">
    <property type="entry name" value="Immunoglobulins"/>
    <property type="match status" value="1"/>
</dbReference>
<evidence type="ECO:0000313" key="5">
    <source>
        <dbReference type="Proteomes" id="UP000756132"/>
    </source>
</evidence>
<evidence type="ECO:0000256" key="2">
    <source>
        <dbReference type="SAM" id="MobiDB-lite"/>
    </source>
</evidence>
<dbReference type="InterPro" id="IPR014756">
    <property type="entry name" value="Ig_E-set"/>
</dbReference>
<dbReference type="PANTHER" id="PTHR10343:SF81">
    <property type="entry name" value="CRUCIFORM DNA-RECOGNIZING PROTEIN 1-RELATED"/>
    <property type="match status" value="1"/>
</dbReference>
<feature type="region of interest" description="Disordered" evidence="2">
    <location>
        <begin position="545"/>
        <end position="840"/>
    </location>
</feature>
<reference evidence="4" key="2">
    <citation type="journal article" date="2022" name="Microb. Genom.">
        <title>A chromosome-scale genome assembly of the tomato pathogen Cladosporium fulvum reveals a compartmentalized genome architecture and the presence of a dispensable chromosome.</title>
        <authorList>
            <person name="Zaccaron A.Z."/>
            <person name="Chen L.H."/>
            <person name="Samaras A."/>
            <person name="Stergiopoulos I."/>
        </authorList>
    </citation>
    <scope>NUCLEOTIDE SEQUENCE</scope>
    <source>
        <strain evidence="4">Race5_Kim</strain>
    </source>
</reference>
<dbReference type="GO" id="GO:0019901">
    <property type="term" value="F:protein kinase binding"/>
    <property type="evidence" value="ECO:0007669"/>
    <property type="project" value="TreeGrafter"/>
</dbReference>
<dbReference type="GO" id="GO:0005634">
    <property type="term" value="C:nucleus"/>
    <property type="evidence" value="ECO:0007669"/>
    <property type="project" value="TreeGrafter"/>
</dbReference>
<dbReference type="Proteomes" id="UP000756132">
    <property type="component" value="Chromosome 10"/>
</dbReference>
<dbReference type="GO" id="GO:0005737">
    <property type="term" value="C:cytoplasm"/>
    <property type="evidence" value="ECO:0007669"/>
    <property type="project" value="TreeGrafter"/>
</dbReference>
<feature type="compositionally biased region" description="Low complexity" evidence="2">
    <location>
        <begin position="571"/>
        <end position="591"/>
    </location>
</feature>
<proteinExistence type="inferred from homology"/>
<feature type="region of interest" description="Disordered" evidence="2">
    <location>
        <begin position="247"/>
        <end position="432"/>
    </location>
</feature>
<feature type="domain" description="AMP-activated protein kinase glycogen-binding" evidence="3">
    <location>
        <begin position="4"/>
        <end position="80"/>
    </location>
</feature>
<feature type="compositionally biased region" description="Low complexity" evidence="2">
    <location>
        <begin position="664"/>
        <end position="689"/>
    </location>
</feature>
<feature type="region of interest" description="Disordered" evidence="2">
    <location>
        <begin position="445"/>
        <end position="520"/>
    </location>
</feature>
<feature type="region of interest" description="Disordered" evidence="2">
    <location>
        <begin position="116"/>
        <end position="143"/>
    </location>
</feature>
<keyword evidence="5" id="KW-1185">Reference proteome</keyword>
<name>A0A9Q8PI73_PASFU</name>
<evidence type="ECO:0000313" key="4">
    <source>
        <dbReference type="EMBL" id="UJO22935.1"/>
    </source>
</evidence>
<feature type="region of interest" description="Disordered" evidence="2">
    <location>
        <begin position="188"/>
        <end position="226"/>
    </location>
</feature>
<feature type="compositionally biased region" description="Basic and acidic residues" evidence="2">
    <location>
        <begin position="640"/>
        <end position="652"/>
    </location>
</feature>
<dbReference type="CDD" id="cd02859">
    <property type="entry name" value="E_set_AMPKbeta_like_N"/>
    <property type="match status" value="1"/>
</dbReference>
<feature type="compositionally biased region" description="Basic and acidic residues" evidence="2">
    <location>
        <begin position="491"/>
        <end position="507"/>
    </location>
</feature>
<dbReference type="AlphaFoldDB" id="A0A9Q8PI73"/>
<organism evidence="4 5">
    <name type="scientific">Passalora fulva</name>
    <name type="common">Tomato leaf mold</name>
    <name type="synonym">Cladosporium fulvum</name>
    <dbReference type="NCBI Taxonomy" id="5499"/>
    <lineage>
        <taxon>Eukaryota</taxon>
        <taxon>Fungi</taxon>
        <taxon>Dikarya</taxon>
        <taxon>Ascomycota</taxon>
        <taxon>Pezizomycotina</taxon>
        <taxon>Dothideomycetes</taxon>
        <taxon>Dothideomycetidae</taxon>
        <taxon>Mycosphaerellales</taxon>
        <taxon>Mycosphaerellaceae</taxon>
        <taxon>Fulvia</taxon>
    </lineage>
</organism>
<evidence type="ECO:0000259" key="3">
    <source>
        <dbReference type="Pfam" id="PF16561"/>
    </source>
</evidence>
<accession>A0A9Q8PI73</accession>
<sequence>MGSYTFRWDHSAEEVYVTGTFDNWAKTIRLDKTFYGFERDVHLPDTTQKILYKFVADGVWKHDHTGKTETDHEGNINNVLYPEDIKPPNSMAYHFSNSSVAPGATTTELAGQQPLEKQTSNTMPGGFPETPAVGDAKDTEDKGGLSGAAAGVAAGASAVAASAAAAVGLSSDKTKENEKEQQFSVNPIPASAGAANPIQLAPGEKVPDPSTINNNTVSSTAREDPSLKTNAAEQTFGVAPIPATGGIGNPVHLQPGEKVPDSSSLTSNTITSNVKLDQASYEKSDSGAPQLPPVVSPASEGSSLGGAALFGGLGPQTSNMIPESSMGMGKDAPPPIDRAFSEDDSAGPTLSSVAPSSTTAALAGQVPKEPRGVPEVVTDSQKEAHVAPEAAANPEAVVEKRQVENELKKTVPEEPAAKSESNPSAVAGGLVGGAAAGGLGAAAISSVSPTSTTNGLAGHVPKEPRGVPEVVAESQEKAHVGPEAAANPEAVQDKKEMESELKAKVPEEPASTSDNKGVTGAVAGGLAAAGAAAAGGAAYVVNKTHETTGTDPTKVLPVSIQQKIDEQNSQSGSRSGLTSGVTSGTTVTSSSIPAQKAAGEGITPISNGTGTKTTDAVPAEVQASQKEAHVGPEAAANAEAVHEKSDVEKELLQKVPETQATGEPAPTVAAATSATAPAATSGTSSSGAPQLGAVGGIAPISMDEKPKDGLNASASSQAQAPSAQTNTVHDSRDVSPMSKPNPTIADQTKPVVTTGVGSSEAPKTSGKDAATAAAQTAASKPIGTPRNSQANPSTPQKRNSIMGRFGKSTPDSSHGTSDSTGEGHAKKKGLFSRIKEKLKN</sequence>
<feature type="compositionally biased region" description="Polar residues" evidence="2">
    <location>
        <begin position="785"/>
        <end position="799"/>
    </location>
</feature>
<dbReference type="GO" id="GO:0007165">
    <property type="term" value="P:signal transduction"/>
    <property type="evidence" value="ECO:0007669"/>
    <property type="project" value="TreeGrafter"/>
</dbReference>
<reference evidence="4" key="1">
    <citation type="submission" date="2021-12" db="EMBL/GenBank/DDBJ databases">
        <authorList>
            <person name="Zaccaron A."/>
            <person name="Stergiopoulos I."/>
        </authorList>
    </citation>
    <scope>NUCLEOTIDE SEQUENCE</scope>
    <source>
        <strain evidence="4">Race5_Kim</strain>
    </source>
</reference>
<dbReference type="SUPFAM" id="SSF81296">
    <property type="entry name" value="E set domains"/>
    <property type="match status" value="1"/>
</dbReference>
<feature type="compositionally biased region" description="Basic and acidic residues" evidence="2">
    <location>
        <begin position="397"/>
        <end position="417"/>
    </location>
</feature>
<feature type="compositionally biased region" description="Polar residues" evidence="2">
    <location>
        <begin position="559"/>
        <end position="570"/>
    </location>
</feature>
<feature type="compositionally biased region" description="Polar residues" evidence="2">
    <location>
        <begin position="348"/>
        <end position="360"/>
    </location>
</feature>
<comment type="similarity">
    <text evidence="1">Belongs to the CRP1/MDG1 family.</text>
</comment>
<feature type="compositionally biased region" description="Polar residues" evidence="2">
    <location>
        <begin position="604"/>
        <end position="614"/>
    </location>
</feature>
<dbReference type="OMA" id="DQQRFSG"/>
<dbReference type="InterPro" id="IPR050827">
    <property type="entry name" value="CRP1_MDG1_kinase"/>
</dbReference>
<feature type="compositionally biased region" description="Low complexity" evidence="2">
    <location>
        <begin position="712"/>
        <end position="724"/>
    </location>
</feature>
<gene>
    <name evidence="4" type="ORF">CLAFUR5_11750</name>
</gene>
<feature type="compositionally biased region" description="Low complexity" evidence="2">
    <location>
        <begin position="262"/>
        <end position="273"/>
    </location>
</feature>
<dbReference type="RefSeq" id="XP_047767301.1">
    <property type="nucleotide sequence ID" value="XM_047910898.1"/>
</dbReference>
<evidence type="ECO:0000256" key="1">
    <source>
        <dbReference type="ARBA" id="ARBA00038216"/>
    </source>
</evidence>
<dbReference type="KEGG" id="ffu:CLAFUR5_11750"/>
<feature type="compositionally biased region" description="Low complexity" evidence="2">
    <location>
        <begin position="298"/>
        <end position="307"/>
    </location>
</feature>
<dbReference type="PANTHER" id="PTHR10343">
    <property type="entry name" value="5'-AMP-ACTIVATED PROTEIN KINASE , BETA SUBUNIT"/>
    <property type="match status" value="1"/>
</dbReference>
<dbReference type="InterPro" id="IPR032640">
    <property type="entry name" value="AMPK1_CBM"/>
</dbReference>
<feature type="compositionally biased region" description="Polar residues" evidence="2">
    <location>
        <begin position="445"/>
        <end position="455"/>
    </location>
</feature>
<dbReference type="GO" id="GO:0031588">
    <property type="term" value="C:nucleotide-activated protein kinase complex"/>
    <property type="evidence" value="ECO:0007669"/>
    <property type="project" value="TreeGrafter"/>
</dbReference>